<keyword evidence="3" id="KW-1185">Reference proteome</keyword>
<name>A0ABT8RCK8_9BACT</name>
<dbReference type="EMBL" id="JAUKPO010000022">
    <property type="protein sequence ID" value="MDO1449838.1"/>
    <property type="molecule type" value="Genomic_DNA"/>
</dbReference>
<comment type="caution">
    <text evidence="2">The sequence shown here is derived from an EMBL/GenBank/DDBJ whole genome shotgun (WGS) entry which is preliminary data.</text>
</comment>
<proteinExistence type="predicted"/>
<protein>
    <submittedName>
        <fullName evidence="2">Conjugal transfer protein TraK</fullName>
    </submittedName>
</protein>
<gene>
    <name evidence="2" type="ORF">Q0590_26400</name>
</gene>
<organism evidence="2 3">
    <name type="scientific">Rhodocytophaga aerolata</name>
    <dbReference type="NCBI Taxonomy" id="455078"/>
    <lineage>
        <taxon>Bacteria</taxon>
        <taxon>Pseudomonadati</taxon>
        <taxon>Bacteroidota</taxon>
        <taxon>Cytophagia</taxon>
        <taxon>Cytophagales</taxon>
        <taxon>Rhodocytophagaceae</taxon>
        <taxon>Rhodocytophaga</taxon>
    </lineage>
</organism>
<evidence type="ECO:0000256" key="1">
    <source>
        <dbReference type="SAM" id="Phobius"/>
    </source>
</evidence>
<feature type="transmembrane region" description="Helical" evidence="1">
    <location>
        <begin position="18"/>
        <end position="38"/>
    </location>
</feature>
<evidence type="ECO:0000313" key="2">
    <source>
        <dbReference type="EMBL" id="MDO1449838.1"/>
    </source>
</evidence>
<accession>A0ABT8RCK8</accession>
<sequence>MFSSVKDHHQSFLALKQVLLTTLIGAFLLNGLLVYYILSQDEKHKQKVYVVSEAGSFAALAQTERKVSLHEARNHVKTFLSTMFAHDAASYKERVESALHLVGKADGGRIVRDFTKGKVYENYVRLGSRTTLQVDSVILDASKRPLAGKAYARQTIHLDADSQQFPIAISFELTETYRSEQNPFGLLLENMHYIHYNPQGNPPTR</sequence>
<reference evidence="2" key="1">
    <citation type="submission" date="2023-07" db="EMBL/GenBank/DDBJ databases">
        <title>The genome sequence of Rhodocytophaga aerolata KACC 12507.</title>
        <authorList>
            <person name="Zhang X."/>
        </authorList>
    </citation>
    <scope>NUCLEOTIDE SEQUENCE</scope>
    <source>
        <strain evidence="2">KACC 12507</strain>
    </source>
</reference>
<keyword evidence="1" id="KW-1133">Transmembrane helix</keyword>
<keyword evidence="1" id="KW-0812">Transmembrane</keyword>
<keyword evidence="1" id="KW-0472">Membrane</keyword>
<evidence type="ECO:0000313" key="3">
    <source>
        <dbReference type="Proteomes" id="UP001168528"/>
    </source>
</evidence>
<dbReference type="Proteomes" id="UP001168528">
    <property type="component" value="Unassembled WGS sequence"/>
</dbReference>
<dbReference type="RefSeq" id="WP_302040641.1">
    <property type="nucleotide sequence ID" value="NZ_JAUKPO010000022.1"/>
</dbReference>